<dbReference type="FunFam" id="1.10.10.60:FF:000241">
    <property type="entry name" value="homeobox-leucine zipper protein ATHB-40"/>
    <property type="match status" value="1"/>
</dbReference>
<comment type="similarity">
    <text evidence="7">Belongs to the HD-ZIP homeobox family. Class I subfamily.</text>
</comment>
<dbReference type="GO" id="GO:0005634">
    <property type="term" value="C:nucleus"/>
    <property type="evidence" value="ECO:0007669"/>
    <property type="project" value="UniProtKB-SubCell"/>
</dbReference>
<evidence type="ECO:0000256" key="10">
    <source>
        <dbReference type="SAM" id="Coils"/>
    </source>
</evidence>
<dbReference type="Gene3D" id="1.10.10.60">
    <property type="entry name" value="Homeodomain-like"/>
    <property type="match status" value="1"/>
</dbReference>
<dbReference type="InterPro" id="IPR006527">
    <property type="entry name" value="F-box-assoc_dom_typ1"/>
</dbReference>
<keyword evidence="6 8" id="KW-0539">Nucleus</keyword>
<dbReference type="InterPro" id="IPR017970">
    <property type="entry name" value="Homeobox_CS"/>
</dbReference>
<evidence type="ECO:0000256" key="5">
    <source>
        <dbReference type="ARBA" id="ARBA00023163"/>
    </source>
</evidence>
<evidence type="ECO:0000256" key="8">
    <source>
        <dbReference type="PROSITE-ProRule" id="PRU00108"/>
    </source>
</evidence>
<evidence type="ECO:0000256" key="6">
    <source>
        <dbReference type="ARBA" id="ARBA00023242"/>
    </source>
</evidence>
<gene>
    <name evidence="13" type="ORF">K7X08_032862</name>
</gene>
<keyword evidence="10" id="KW-0175">Coiled coil</keyword>
<comment type="caution">
    <text evidence="13">The sequence shown here is derived from an EMBL/GenBank/DDBJ whole genome shotgun (WGS) entry which is preliminary data.</text>
</comment>
<dbReference type="InterPro" id="IPR017451">
    <property type="entry name" value="F-box-assoc_interact_dom"/>
</dbReference>
<proteinExistence type="inferred from homology"/>
<evidence type="ECO:0000256" key="4">
    <source>
        <dbReference type="ARBA" id="ARBA00023155"/>
    </source>
</evidence>
<evidence type="ECO:0000259" key="12">
    <source>
        <dbReference type="PROSITE" id="PS50181"/>
    </source>
</evidence>
<dbReference type="SMART" id="SM00256">
    <property type="entry name" value="FBOX"/>
    <property type="match status" value="1"/>
</dbReference>
<keyword evidence="14" id="KW-1185">Reference proteome</keyword>
<sequence length="477" mass="55611">MQDSSRLMIPNLPSELITEILSRLPVKSLLRLACVSKSWLALIFDDEFIKTHLSLSANHEDCSHHKLMLIYNQPKYTLKGCSFRSLLYESVIKASDLDYVDYPVKNSRGLWIVGSINGLICLSNGATELLLWNPTIRKYKKLFDYKPRLSSATCCVIYGFGFDEFRVDYKVVGIFCIYEYGTLDHIEVEMYSLSSDSWRTSKDVHWDTAADIILIDMADEKWVKIEQPSCVEGDFALRLGVLRNDLSVLRYYHNTHADAWVMKEYGVKVSWAKMYTIKYPSNIERHVRVPSFFMSNKGAVKPTRKRKKNKDEAKVLRKRKLSDEQVNLLERSFGDEQKLETERKDKLASELGLDPQQVAVWFQNRRTRWKNKKLEEEYSKLKSEHETVIVEKYRLEIEVLKMKEQLCEAEKKKQQLLLEGNCHGQLSSNSPIITLSFSMESCMEQPFLEEFRMEEILMDNALFVADDQSSYIALWDN</sequence>
<evidence type="ECO:0000256" key="9">
    <source>
        <dbReference type="RuleBase" id="RU000682"/>
    </source>
</evidence>
<organism evidence="13 14">
    <name type="scientific">Anisodus acutangulus</name>
    <dbReference type="NCBI Taxonomy" id="402998"/>
    <lineage>
        <taxon>Eukaryota</taxon>
        <taxon>Viridiplantae</taxon>
        <taxon>Streptophyta</taxon>
        <taxon>Embryophyta</taxon>
        <taxon>Tracheophyta</taxon>
        <taxon>Spermatophyta</taxon>
        <taxon>Magnoliopsida</taxon>
        <taxon>eudicotyledons</taxon>
        <taxon>Gunneridae</taxon>
        <taxon>Pentapetalae</taxon>
        <taxon>asterids</taxon>
        <taxon>lamiids</taxon>
        <taxon>Solanales</taxon>
        <taxon>Solanaceae</taxon>
        <taxon>Solanoideae</taxon>
        <taxon>Hyoscyameae</taxon>
        <taxon>Anisodus</taxon>
    </lineage>
</organism>
<evidence type="ECO:0000259" key="11">
    <source>
        <dbReference type="PROSITE" id="PS50071"/>
    </source>
</evidence>
<dbReference type="SUPFAM" id="SSF46689">
    <property type="entry name" value="Homeodomain-like"/>
    <property type="match status" value="1"/>
</dbReference>
<dbReference type="PROSITE" id="PS00027">
    <property type="entry name" value="HOMEOBOX_1"/>
    <property type="match status" value="1"/>
</dbReference>
<comment type="subcellular location">
    <subcellularLocation>
        <location evidence="1 8 9">Nucleus</location>
    </subcellularLocation>
</comment>
<dbReference type="Gene3D" id="1.20.1280.50">
    <property type="match status" value="1"/>
</dbReference>
<dbReference type="InterPro" id="IPR001810">
    <property type="entry name" value="F-box_dom"/>
</dbReference>
<dbReference type="Pfam" id="PF00046">
    <property type="entry name" value="Homeodomain"/>
    <property type="match status" value="1"/>
</dbReference>
<dbReference type="InterPro" id="IPR000047">
    <property type="entry name" value="HTH_motif"/>
</dbReference>
<protein>
    <recommendedName>
        <fullName evidence="15">F-box domain-containing protein</fullName>
    </recommendedName>
</protein>
<evidence type="ECO:0008006" key="15">
    <source>
        <dbReference type="Google" id="ProtNLM"/>
    </source>
</evidence>
<accession>A0A9Q1M447</accession>
<evidence type="ECO:0000256" key="2">
    <source>
        <dbReference type="ARBA" id="ARBA00023015"/>
    </source>
</evidence>
<dbReference type="SUPFAM" id="SSF81383">
    <property type="entry name" value="F-box domain"/>
    <property type="match status" value="1"/>
</dbReference>
<dbReference type="PROSITE" id="PS50181">
    <property type="entry name" value="FBOX"/>
    <property type="match status" value="1"/>
</dbReference>
<dbReference type="GO" id="GO:0000981">
    <property type="term" value="F:DNA-binding transcription factor activity, RNA polymerase II-specific"/>
    <property type="evidence" value="ECO:0007669"/>
    <property type="project" value="InterPro"/>
</dbReference>
<dbReference type="Pfam" id="PF00646">
    <property type="entry name" value="F-box"/>
    <property type="match status" value="1"/>
</dbReference>
<dbReference type="Pfam" id="PF07734">
    <property type="entry name" value="FBA_1"/>
    <property type="match status" value="1"/>
</dbReference>
<feature type="domain" description="Homeobox" evidence="11">
    <location>
        <begin position="312"/>
        <end position="372"/>
    </location>
</feature>
<feature type="coiled-coil region" evidence="10">
    <location>
        <begin position="364"/>
        <end position="391"/>
    </location>
</feature>
<dbReference type="Proteomes" id="UP001152561">
    <property type="component" value="Unassembled WGS sequence"/>
</dbReference>
<keyword evidence="4 8" id="KW-0371">Homeobox</keyword>
<evidence type="ECO:0000256" key="7">
    <source>
        <dbReference type="ARBA" id="ARBA00025748"/>
    </source>
</evidence>
<dbReference type="AlphaFoldDB" id="A0A9Q1M447"/>
<keyword evidence="2" id="KW-0805">Transcription regulation</keyword>
<evidence type="ECO:0000313" key="14">
    <source>
        <dbReference type="Proteomes" id="UP001152561"/>
    </source>
</evidence>
<dbReference type="GO" id="GO:0009733">
    <property type="term" value="P:response to auxin"/>
    <property type="evidence" value="ECO:0007669"/>
    <property type="project" value="UniProtKB-ARBA"/>
</dbReference>
<dbReference type="InterPro" id="IPR001356">
    <property type="entry name" value="HD"/>
</dbReference>
<keyword evidence="5" id="KW-0804">Transcription</keyword>
<evidence type="ECO:0000256" key="3">
    <source>
        <dbReference type="ARBA" id="ARBA00023125"/>
    </source>
</evidence>
<evidence type="ECO:0000256" key="1">
    <source>
        <dbReference type="ARBA" id="ARBA00004123"/>
    </source>
</evidence>
<dbReference type="PANTHER" id="PTHR31672">
    <property type="entry name" value="BNACNNG10540D PROTEIN"/>
    <property type="match status" value="1"/>
</dbReference>
<dbReference type="GO" id="GO:0003677">
    <property type="term" value="F:DNA binding"/>
    <property type="evidence" value="ECO:0007669"/>
    <property type="project" value="UniProtKB-UniRule"/>
</dbReference>
<dbReference type="PROSITE" id="PS50071">
    <property type="entry name" value="HOMEOBOX_2"/>
    <property type="match status" value="1"/>
</dbReference>
<dbReference type="NCBIfam" id="TIGR01640">
    <property type="entry name" value="F_box_assoc_1"/>
    <property type="match status" value="1"/>
</dbReference>
<dbReference type="SMART" id="SM00389">
    <property type="entry name" value="HOX"/>
    <property type="match status" value="1"/>
</dbReference>
<dbReference type="CDD" id="cd22157">
    <property type="entry name" value="F-box_AtFBW1-like"/>
    <property type="match status" value="1"/>
</dbReference>
<name>A0A9Q1M447_9SOLA</name>
<dbReference type="InterPro" id="IPR050796">
    <property type="entry name" value="SCF_F-box_component"/>
</dbReference>
<dbReference type="InterPro" id="IPR036047">
    <property type="entry name" value="F-box-like_dom_sf"/>
</dbReference>
<dbReference type="InterPro" id="IPR009057">
    <property type="entry name" value="Homeodomain-like_sf"/>
</dbReference>
<evidence type="ECO:0000313" key="13">
    <source>
        <dbReference type="EMBL" id="KAJ8549155.1"/>
    </source>
</evidence>
<dbReference type="PANTHER" id="PTHR31672:SF13">
    <property type="entry name" value="F-BOX PROTEIN CPR30-LIKE"/>
    <property type="match status" value="1"/>
</dbReference>
<dbReference type="EMBL" id="JAJAGQ010000011">
    <property type="protein sequence ID" value="KAJ8549155.1"/>
    <property type="molecule type" value="Genomic_DNA"/>
</dbReference>
<keyword evidence="3 8" id="KW-0238">DNA-binding</keyword>
<feature type="DNA-binding region" description="Homeobox" evidence="8">
    <location>
        <begin position="314"/>
        <end position="373"/>
    </location>
</feature>
<dbReference type="CDD" id="cd00086">
    <property type="entry name" value="homeodomain"/>
    <property type="match status" value="1"/>
</dbReference>
<dbReference type="PRINTS" id="PR00031">
    <property type="entry name" value="HTHREPRESSR"/>
</dbReference>
<feature type="domain" description="F-box" evidence="12">
    <location>
        <begin position="6"/>
        <end position="52"/>
    </location>
</feature>
<reference evidence="14" key="1">
    <citation type="journal article" date="2023" name="Proc. Natl. Acad. Sci. U.S.A.">
        <title>Genomic and structural basis for evolution of tropane alkaloid biosynthesis.</title>
        <authorList>
            <person name="Wanga Y.-J."/>
            <person name="Taina T."/>
            <person name="Yua J.-Y."/>
            <person name="Lia J."/>
            <person name="Xua B."/>
            <person name="Chenc J."/>
            <person name="D'Auriad J.C."/>
            <person name="Huanga J.-P."/>
            <person name="Huanga S.-X."/>
        </authorList>
    </citation>
    <scope>NUCLEOTIDE SEQUENCE [LARGE SCALE GENOMIC DNA]</scope>
    <source>
        <strain evidence="14">cv. KIB-2019</strain>
    </source>
</reference>
<dbReference type="OrthoDB" id="1266170at2759"/>